<dbReference type="Gene3D" id="3.40.50.1820">
    <property type="entry name" value="alpha/beta hydrolase"/>
    <property type="match status" value="1"/>
</dbReference>
<name>A0A5C6X8F9_9DELT</name>
<keyword evidence="2" id="KW-1185">Reference proteome</keyword>
<organism evidence="1 2">
    <name type="scientific">Lujinxingia vulgaris</name>
    <dbReference type="NCBI Taxonomy" id="2600176"/>
    <lineage>
        <taxon>Bacteria</taxon>
        <taxon>Deltaproteobacteria</taxon>
        <taxon>Bradymonadales</taxon>
        <taxon>Lujinxingiaceae</taxon>
        <taxon>Lujinxingia</taxon>
    </lineage>
</organism>
<dbReference type="InterPro" id="IPR029058">
    <property type="entry name" value="AB_hydrolase_fold"/>
</dbReference>
<reference evidence="1 2" key="1">
    <citation type="submission" date="2019-08" db="EMBL/GenBank/DDBJ databases">
        <title>Bradymonadales sp. TMQ4.</title>
        <authorList>
            <person name="Liang Q."/>
        </authorList>
    </citation>
    <scope>NUCLEOTIDE SEQUENCE [LARGE SCALE GENOMIC DNA]</scope>
    <source>
        <strain evidence="1 2">TMQ4</strain>
    </source>
</reference>
<evidence type="ECO:0008006" key="3">
    <source>
        <dbReference type="Google" id="ProtNLM"/>
    </source>
</evidence>
<dbReference type="OrthoDB" id="8903860at2"/>
<accession>A0A5C6X8F9</accession>
<dbReference type="EMBL" id="VOSM01000014">
    <property type="protein sequence ID" value="TXD34273.1"/>
    <property type="molecule type" value="Genomic_DNA"/>
</dbReference>
<evidence type="ECO:0000313" key="1">
    <source>
        <dbReference type="EMBL" id="TXD34273.1"/>
    </source>
</evidence>
<gene>
    <name evidence="1" type="ORF">FRC98_18945</name>
</gene>
<dbReference type="RefSeq" id="WP_146983008.1">
    <property type="nucleotide sequence ID" value="NZ_VOSM01000014.1"/>
</dbReference>
<dbReference type="SUPFAM" id="SSF53474">
    <property type="entry name" value="alpha/beta-Hydrolases"/>
    <property type="match status" value="1"/>
</dbReference>
<dbReference type="Proteomes" id="UP000321412">
    <property type="component" value="Unassembled WGS sequence"/>
</dbReference>
<sequence length="244" mass="26056">MTSYPRVMFVHGLESGPSGDKVQQLRAAGVDVSAADMRMSLKRLDRHHSVMRNILRSPEVHMAAAGAAAMVGAGLLRKKMWPVALAGVGIGAWWTARGEEVTRQAVCTSYEQCVEVQRRMLATFKPDVVLGSSWGGAITLELMLRGHWKGPAVLLAPAFHAAHRRMGLDAAARLEGFDGASRTLIFHDPSDDTVPLADSERLSAQTGTELRAVSAGGHRLMGLLTDGQLTGALKQVGELAQVAG</sequence>
<comment type="caution">
    <text evidence="1">The sequence shown here is derived from an EMBL/GenBank/DDBJ whole genome shotgun (WGS) entry which is preliminary data.</text>
</comment>
<protein>
    <recommendedName>
        <fullName evidence="3">Alpha/beta hydrolase</fullName>
    </recommendedName>
</protein>
<dbReference type="AlphaFoldDB" id="A0A5C6X8F9"/>
<proteinExistence type="predicted"/>
<evidence type="ECO:0000313" key="2">
    <source>
        <dbReference type="Proteomes" id="UP000321412"/>
    </source>
</evidence>